<feature type="chain" id="PRO_5003308516" evidence="6">
    <location>
        <begin position="20"/>
        <end position="1330"/>
    </location>
</feature>
<dbReference type="PROSITE" id="PS00041">
    <property type="entry name" value="HTH_ARAC_FAMILY_1"/>
    <property type="match status" value="1"/>
</dbReference>
<keyword evidence="10" id="KW-0808">Transferase</keyword>
<dbReference type="SUPFAM" id="SSF46689">
    <property type="entry name" value="Homeodomain-like"/>
    <property type="match status" value="1"/>
</dbReference>
<evidence type="ECO:0000259" key="7">
    <source>
        <dbReference type="PROSITE" id="PS01124"/>
    </source>
</evidence>
<keyword evidence="6" id="KW-0732">Signal</keyword>
<proteinExistence type="predicted"/>
<protein>
    <submittedName>
        <fullName evidence="10">Histidine kinase</fullName>
    </submittedName>
</protein>
<dbReference type="InterPro" id="IPR005467">
    <property type="entry name" value="His_kinase_dom"/>
</dbReference>
<dbReference type="EMBL" id="CM001167">
    <property type="protein sequence ID" value="EGJ72529.1"/>
    <property type="molecule type" value="Genomic_DNA"/>
</dbReference>
<dbReference type="InterPro" id="IPR036890">
    <property type="entry name" value="HATPase_C_sf"/>
</dbReference>
<dbReference type="SMART" id="SM00342">
    <property type="entry name" value="HTH_ARAC"/>
    <property type="match status" value="1"/>
</dbReference>
<evidence type="ECO:0000256" key="2">
    <source>
        <dbReference type="ARBA" id="ARBA00023015"/>
    </source>
</evidence>
<dbReference type="FunFam" id="1.10.10.60:FF:000284">
    <property type="entry name" value="Two-component system sensor histidine kinase/response regulator"/>
    <property type="match status" value="1"/>
</dbReference>
<dbReference type="GO" id="GO:0000155">
    <property type="term" value="F:phosphorelay sensor kinase activity"/>
    <property type="evidence" value="ECO:0007669"/>
    <property type="project" value="InterPro"/>
</dbReference>
<organism evidence="10 11">
    <name type="scientific">Bacteroides coprosuis DSM 18011</name>
    <dbReference type="NCBI Taxonomy" id="679937"/>
    <lineage>
        <taxon>Bacteria</taxon>
        <taxon>Pseudomonadati</taxon>
        <taxon>Bacteroidota</taxon>
        <taxon>Bacteroidia</taxon>
        <taxon>Bacteroidales</taxon>
        <taxon>Bacteroidaceae</taxon>
        <taxon>Bacteroides</taxon>
    </lineage>
</organism>
<dbReference type="InterPro" id="IPR001789">
    <property type="entry name" value="Sig_transdc_resp-reg_receiver"/>
</dbReference>
<dbReference type="OrthoDB" id="717811at2"/>
<dbReference type="Gene3D" id="2.60.40.10">
    <property type="entry name" value="Immunoglobulins"/>
    <property type="match status" value="1"/>
</dbReference>
<dbReference type="Gene3D" id="3.30.565.10">
    <property type="entry name" value="Histidine kinase-like ATPase, C-terminal domain"/>
    <property type="match status" value="1"/>
</dbReference>
<dbReference type="PRINTS" id="PR00032">
    <property type="entry name" value="HTHARAC"/>
</dbReference>
<feature type="domain" description="HTH araC/xylS-type" evidence="7">
    <location>
        <begin position="1229"/>
        <end position="1328"/>
    </location>
</feature>
<dbReference type="InterPro" id="IPR015943">
    <property type="entry name" value="WD40/YVTN_repeat-like_dom_sf"/>
</dbReference>
<keyword evidence="3" id="KW-0238">DNA-binding</keyword>
<evidence type="ECO:0000256" key="6">
    <source>
        <dbReference type="SAM" id="SignalP"/>
    </source>
</evidence>
<dbReference type="Proteomes" id="UP000018439">
    <property type="component" value="Chromosome"/>
</dbReference>
<comment type="caution">
    <text evidence="5">Lacks conserved residue(s) required for the propagation of feature annotation.</text>
</comment>
<reference evidence="10 11" key="1">
    <citation type="journal article" date="2011" name="Stand. Genomic Sci.">
        <title>Non-contiguous finished genome sequence of Bacteroides coprosuis type strain (PC139).</title>
        <authorList>
            <person name="Land M."/>
            <person name="Held B."/>
            <person name="Gronow S."/>
            <person name="Abt B."/>
            <person name="Lucas S."/>
            <person name="Del Rio T.G."/>
            <person name="Nolan M."/>
            <person name="Tice H."/>
            <person name="Cheng J.F."/>
            <person name="Pitluck S."/>
            <person name="Liolios K."/>
            <person name="Pagani I."/>
            <person name="Ivanova N."/>
            <person name="Mavromatis K."/>
            <person name="Mikhailova N."/>
            <person name="Pati A."/>
            <person name="Tapia R."/>
            <person name="Han C."/>
            <person name="Goodwin L."/>
            <person name="Chen A."/>
            <person name="Palaniappan K."/>
            <person name="Hauser L."/>
            <person name="Brambilla E.M."/>
            <person name="Rohde M."/>
            <person name="Goker M."/>
            <person name="Detter J.C."/>
            <person name="Woyke T."/>
            <person name="Bristow J."/>
            <person name="Eisen J.A."/>
            <person name="Markowitz V."/>
            <person name="Hugenholtz P."/>
            <person name="Kyrpides N.C."/>
            <person name="Klenk H.P."/>
            <person name="Lapidus A."/>
        </authorList>
    </citation>
    <scope>NUCLEOTIDE SEQUENCE</scope>
    <source>
        <strain evidence="10 11">DSM 18011</strain>
    </source>
</reference>
<evidence type="ECO:0000313" key="10">
    <source>
        <dbReference type="EMBL" id="EGJ72529.1"/>
    </source>
</evidence>
<dbReference type="SUPFAM" id="SSF47384">
    <property type="entry name" value="Homodimeric domain of signal transducing histidine kinase"/>
    <property type="match status" value="1"/>
</dbReference>
<dbReference type="InterPro" id="IPR011123">
    <property type="entry name" value="Y_Y_Y"/>
</dbReference>
<dbReference type="Gene3D" id="1.10.287.130">
    <property type="match status" value="1"/>
</dbReference>
<dbReference type="InterPro" id="IPR011110">
    <property type="entry name" value="Reg_prop"/>
</dbReference>
<keyword evidence="10" id="KW-0418">Kinase</keyword>
<evidence type="ECO:0000256" key="4">
    <source>
        <dbReference type="ARBA" id="ARBA00023163"/>
    </source>
</evidence>
<evidence type="ECO:0000256" key="3">
    <source>
        <dbReference type="ARBA" id="ARBA00023125"/>
    </source>
</evidence>
<evidence type="ECO:0000313" key="11">
    <source>
        <dbReference type="Proteomes" id="UP000018439"/>
    </source>
</evidence>
<feature type="signal peptide" evidence="6">
    <location>
        <begin position="1"/>
        <end position="19"/>
    </location>
</feature>
<dbReference type="Gene3D" id="2.130.10.10">
    <property type="entry name" value="YVTN repeat-like/Quinoprotein amine dehydrogenase"/>
    <property type="match status" value="2"/>
</dbReference>
<dbReference type="InterPro" id="IPR018060">
    <property type="entry name" value="HTH_AraC"/>
</dbReference>
<dbReference type="InterPro" id="IPR009057">
    <property type="entry name" value="Homeodomain-like_sf"/>
</dbReference>
<gene>
    <name evidence="10" type="ORF">Bcop_2376</name>
</gene>
<dbReference type="SUPFAM" id="SSF63829">
    <property type="entry name" value="Calcium-dependent phosphotriesterase"/>
    <property type="match status" value="2"/>
</dbReference>
<dbReference type="InterPro" id="IPR020449">
    <property type="entry name" value="Tscrpt_reg_AraC-type_HTH"/>
</dbReference>
<dbReference type="Gene3D" id="3.40.50.2300">
    <property type="match status" value="1"/>
</dbReference>
<dbReference type="Pfam" id="PF07495">
    <property type="entry name" value="Y_Y_Y"/>
    <property type="match status" value="1"/>
</dbReference>
<dbReference type="InterPro" id="IPR018062">
    <property type="entry name" value="HTH_AraC-typ_CS"/>
</dbReference>
<dbReference type="InterPro" id="IPR003594">
    <property type="entry name" value="HATPase_dom"/>
</dbReference>
<dbReference type="GO" id="GO:0003700">
    <property type="term" value="F:DNA-binding transcription factor activity"/>
    <property type="evidence" value="ECO:0007669"/>
    <property type="project" value="InterPro"/>
</dbReference>
<dbReference type="Pfam" id="PF02518">
    <property type="entry name" value="HATPase_c"/>
    <property type="match status" value="1"/>
</dbReference>
<dbReference type="InterPro" id="IPR013783">
    <property type="entry name" value="Ig-like_fold"/>
</dbReference>
<dbReference type="InterPro" id="IPR011006">
    <property type="entry name" value="CheY-like_superfamily"/>
</dbReference>
<dbReference type="PANTHER" id="PTHR43547:SF2">
    <property type="entry name" value="HYBRID SIGNAL TRANSDUCTION HISTIDINE KINASE C"/>
    <property type="match status" value="1"/>
</dbReference>
<dbReference type="PANTHER" id="PTHR43547">
    <property type="entry name" value="TWO-COMPONENT HISTIDINE KINASE"/>
    <property type="match status" value="1"/>
</dbReference>
<dbReference type="PROSITE" id="PS50110">
    <property type="entry name" value="RESPONSE_REGULATORY"/>
    <property type="match status" value="1"/>
</dbReference>
<dbReference type="STRING" id="679937.Bcop_2376"/>
<feature type="domain" description="Response regulatory" evidence="9">
    <location>
        <begin position="1080"/>
        <end position="1195"/>
    </location>
</feature>
<keyword evidence="2" id="KW-0805">Transcription regulation</keyword>
<dbReference type="SUPFAM" id="SSF55874">
    <property type="entry name" value="ATPase domain of HSP90 chaperone/DNA topoisomerase II/histidine kinase"/>
    <property type="match status" value="1"/>
</dbReference>
<dbReference type="InterPro" id="IPR036097">
    <property type="entry name" value="HisK_dim/P_sf"/>
</dbReference>
<dbReference type="eggNOG" id="COG5002">
    <property type="taxonomic scope" value="Bacteria"/>
</dbReference>
<dbReference type="SUPFAM" id="SSF50978">
    <property type="entry name" value="WD40 repeat-like"/>
    <property type="match status" value="1"/>
</dbReference>
<dbReference type="InterPro" id="IPR036322">
    <property type="entry name" value="WD40_repeat_dom_sf"/>
</dbReference>
<dbReference type="Pfam" id="PF00072">
    <property type="entry name" value="Response_reg"/>
    <property type="match status" value="1"/>
</dbReference>
<dbReference type="Pfam" id="PF12833">
    <property type="entry name" value="HTH_18"/>
    <property type="match status" value="1"/>
</dbReference>
<dbReference type="eggNOG" id="COG3292">
    <property type="taxonomic scope" value="Bacteria"/>
</dbReference>
<dbReference type="SMART" id="SM00387">
    <property type="entry name" value="HATPase_c"/>
    <property type="match status" value="1"/>
</dbReference>
<dbReference type="PROSITE" id="PS50109">
    <property type="entry name" value="HIS_KIN"/>
    <property type="match status" value="1"/>
</dbReference>
<sequence>MKRLIPVLCLLFLSIITQAQSYTYLGVNEGLSHRHVYSIQKDSKGYMWFLTYEGADRFNGAEFKHYNFFLDGHKLNSSTHLKNLFYSPDNILWQIGSDGKVFQYNNYSDEFELFYTYPNESNETTILDFSDIDENNRIWMAYQGNLHIYNYQKRKEVSITQHPLYAATSIEQLQGDSYAIGTTHGVFLAEIRNDSLQLTTNSLLIEKLPMRIEQLYYHKESNSLIIATLRQGLFIYDIEKGTLSSQLDLQTTSVNKMTHYNEDEILVATNGAGVFLLNVTKQTLQPYIIADYDSPNGMNGNNIKDIFLDESDRIWMANYPEGITIRNNQNMNYEWIRHIPKHSQSLIHDEVNCILEDKDDDLWFATTNGISLYHTKTDRWESYLSSYNQELTINNHMFISLCEVSPGIIWVGGYNSGVYEINKHTHKSKLLLSNQLQQINQPDKCIRAIVKDKDNSIWVGGYYNLKQINIGNERIRYFNDLNSITTLVEKDASSIWVASAKGLYILEKKSGNSRKIDLPIISPFVHTLHQDKTGNLYIGTNEGLLIFDPKSGIFKHFHKENSFLISNIVRSIVTDKDDNFAYLATDKGLSKLNLEDLSFQNWTKDQGLLTTFFSGNTGIQLKNGDYLFGSANGVVRFGQNSKVQSGYNSKMILEELIVNQQVIHPTDNNTVLNAPLNEVDHITLKFKENNVSIKVGSINYDYPSNILYTWKMDGLYDKWSLPTEETKFNFTNLNPGTYKFTVRAIPRDNSKEVLEERVIHIEVLNPYWWNVLAKTMYLLIIVGLLVLITRYFIQRSEKKLVDHTKQFYYNTAHDIKVPLRLIKEPLQEIHEKEQLSPNGLNNLRVVLRNLNTLLAQNDNVINYERMQKNKNKLYLSEHNLSHLVDRIIKQTLPIAELKQVSIKLENTLEEDLLVWIDKDKIKAIFNNLLNNAIEKTPDFKSVKLQMGMDTDSWFFEVNHEGDLIPEEQLNSLKDGKCLDDAIYGNTEAQKELGLRLVCQLVKVHNGTVSLDSNKESGTTFRVNLPFYHKSMAYEAPKEEHKTILKLPPVIHRLPILKKGTPINHKILNNHDFVNDGRKPTVLLAEDDATLQAEIINNLSDDYIIETAKLGHDAIHMAKELRPDIIISRMYFQDMKGTELSLTLKGDIETSHIPIILLTDKNDEKHILKGLQNGADEYILKPFNYRILKASMANLLANRALLRDKYASLEIQEPIDCIHCSTNLDWKFIATVKEKVEEHMSEADFTVDKLCAILNMSRTSFYNKLKDLTNKTPSDYIRLIKLNHAALLLKSQEFTIAEIAEKTGFNDAKYFREVFKKHYNMTPSKYAKENS</sequence>
<feature type="domain" description="Histidine kinase" evidence="8">
    <location>
        <begin position="810"/>
        <end position="1028"/>
    </location>
</feature>
<evidence type="ECO:0000259" key="9">
    <source>
        <dbReference type="PROSITE" id="PS50110"/>
    </source>
</evidence>
<dbReference type="Pfam" id="PF07494">
    <property type="entry name" value="Reg_prop"/>
    <property type="match status" value="2"/>
</dbReference>
<evidence type="ECO:0000256" key="1">
    <source>
        <dbReference type="ARBA" id="ARBA00022553"/>
    </source>
</evidence>
<dbReference type="SMART" id="SM00448">
    <property type="entry name" value="REC"/>
    <property type="match status" value="1"/>
</dbReference>
<keyword evidence="4" id="KW-0804">Transcription</keyword>
<dbReference type="PROSITE" id="PS01124">
    <property type="entry name" value="HTH_ARAC_FAMILY_2"/>
    <property type="match status" value="1"/>
</dbReference>
<keyword evidence="11" id="KW-1185">Reference proteome</keyword>
<accession>F3ZNJ4</accession>
<dbReference type="GO" id="GO:0043565">
    <property type="term" value="F:sequence-specific DNA binding"/>
    <property type="evidence" value="ECO:0007669"/>
    <property type="project" value="InterPro"/>
</dbReference>
<dbReference type="SUPFAM" id="SSF52172">
    <property type="entry name" value="CheY-like"/>
    <property type="match status" value="1"/>
</dbReference>
<dbReference type="eggNOG" id="COG3706">
    <property type="taxonomic scope" value="Bacteria"/>
</dbReference>
<keyword evidence="1" id="KW-0597">Phosphoprotein</keyword>
<evidence type="ECO:0000259" key="8">
    <source>
        <dbReference type="PROSITE" id="PS50109"/>
    </source>
</evidence>
<dbReference type="HOGENOM" id="CLU_000445_28_1_10"/>
<name>F3ZNJ4_9BACE</name>
<evidence type="ECO:0000256" key="5">
    <source>
        <dbReference type="PROSITE-ProRule" id="PRU00169"/>
    </source>
</evidence>
<dbReference type="Gene3D" id="1.10.10.60">
    <property type="entry name" value="Homeodomain-like"/>
    <property type="match status" value="1"/>
</dbReference>